<evidence type="ECO:0000256" key="4">
    <source>
        <dbReference type="ARBA" id="ARBA00012462"/>
    </source>
</evidence>
<name>A0A8K0WWF0_9HYPO</name>
<dbReference type="Pfam" id="PF09286">
    <property type="entry name" value="Pro-kuma_activ"/>
    <property type="match status" value="1"/>
</dbReference>
<evidence type="ECO:0000256" key="5">
    <source>
        <dbReference type="ARBA" id="ARBA00022525"/>
    </source>
</evidence>
<evidence type="ECO:0000313" key="19">
    <source>
        <dbReference type="EMBL" id="KAH7325804.1"/>
    </source>
</evidence>
<dbReference type="SUPFAM" id="SSF52743">
    <property type="entry name" value="Subtilisin-like"/>
    <property type="match status" value="1"/>
</dbReference>
<dbReference type="Gene3D" id="3.40.50.200">
    <property type="entry name" value="Peptidase S8/S53 domain"/>
    <property type="match status" value="1"/>
</dbReference>
<dbReference type="OrthoDB" id="409122at2759"/>
<keyword evidence="14" id="KW-0325">Glycoprotein</keyword>
<feature type="signal peptide" evidence="17">
    <location>
        <begin position="1"/>
        <end position="23"/>
    </location>
</feature>
<keyword evidence="9" id="KW-0378">Hydrolase</keyword>
<dbReference type="GO" id="GO:0004252">
    <property type="term" value="F:serine-type endopeptidase activity"/>
    <property type="evidence" value="ECO:0007669"/>
    <property type="project" value="InterPro"/>
</dbReference>
<evidence type="ECO:0000256" key="14">
    <source>
        <dbReference type="ARBA" id="ARBA00023180"/>
    </source>
</evidence>
<feature type="region of interest" description="Disordered" evidence="16">
    <location>
        <begin position="187"/>
        <end position="210"/>
    </location>
</feature>
<proteinExistence type="predicted"/>
<dbReference type="CDD" id="cd11377">
    <property type="entry name" value="Pro-peptidase_S53"/>
    <property type="match status" value="1"/>
</dbReference>
<gene>
    <name evidence="19" type="ORF">B0I35DRAFT_119286</name>
</gene>
<comment type="function">
    <text evidence="2">Secreted tripeptidyl-peptidase which degrades proteins at acidic pHs and is involved in virulence.</text>
</comment>
<dbReference type="FunFam" id="3.40.50.200:FF:000015">
    <property type="entry name" value="Tripeptidyl peptidase A"/>
    <property type="match status" value="1"/>
</dbReference>
<reference evidence="19" key="1">
    <citation type="journal article" date="2021" name="Nat. Commun.">
        <title>Genetic determinants of endophytism in the Arabidopsis root mycobiome.</title>
        <authorList>
            <person name="Mesny F."/>
            <person name="Miyauchi S."/>
            <person name="Thiergart T."/>
            <person name="Pickel B."/>
            <person name="Atanasova L."/>
            <person name="Karlsson M."/>
            <person name="Huettel B."/>
            <person name="Barry K.W."/>
            <person name="Haridas S."/>
            <person name="Chen C."/>
            <person name="Bauer D."/>
            <person name="Andreopoulos W."/>
            <person name="Pangilinan J."/>
            <person name="LaButti K."/>
            <person name="Riley R."/>
            <person name="Lipzen A."/>
            <person name="Clum A."/>
            <person name="Drula E."/>
            <person name="Henrissat B."/>
            <person name="Kohler A."/>
            <person name="Grigoriev I.V."/>
            <person name="Martin F.M."/>
            <person name="Hacquard S."/>
        </authorList>
    </citation>
    <scope>NUCLEOTIDE SEQUENCE</scope>
    <source>
        <strain evidence="19">MPI-CAGE-CH-0235</strain>
    </source>
</reference>
<evidence type="ECO:0000259" key="18">
    <source>
        <dbReference type="PROSITE" id="PS51695"/>
    </source>
</evidence>
<dbReference type="GO" id="GO:0005576">
    <property type="term" value="C:extracellular region"/>
    <property type="evidence" value="ECO:0007669"/>
    <property type="project" value="UniProtKB-SubCell"/>
</dbReference>
<dbReference type="PANTHER" id="PTHR14218">
    <property type="entry name" value="PROTEASE S8 TRIPEPTIDYL PEPTIDASE I CLN2"/>
    <property type="match status" value="1"/>
</dbReference>
<evidence type="ECO:0000256" key="7">
    <source>
        <dbReference type="ARBA" id="ARBA00022723"/>
    </source>
</evidence>
<dbReference type="InterPro" id="IPR015366">
    <property type="entry name" value="S53_propep"/>
</dbReference>
<dbReference type="InterPro" id="IPR050819">
    <property type="entry name" value="Tripeptidyl-peptidase_I"/>
</dbReference>
<keyword evidence="20" id="KW-1185">Reference proteome</keyword>
<keyword evidence="13" id="KW-0865">Zymogen</keyword>
<dbReference type="SMART" id="SM00944">
    <property type="entry name" value="Pro-kuma_activ"/>
    <property type="match status" value="1"/>
</dbReference>
<dbReference type="EC" id="3.4.14.10" evidence="4"/>
<comment type="caution">
    <text evidence="15">Lacks conserved residue(s) required for the propagation of feature annotation.</text>
</comment>
<evidence type="ECO:0000256" key="15">
    <source>
        <dbReference type="PROSITE-ProRule" id="PRU01032"/>
    </source>
</evidence>
<dbReference type="PANTHER" id="PTHR14218:SF15">
    <property type="entry name" value="TRIPEPTIDYL-PEPTIDASE 1"/>
    <property type="match status" value="1"/>
</dbReference>
<dbReference type="AlphaFoldDB" id="A0A8K0WWF0"/>
<feature type="binding site" evidence="15">
    <location>
        <position position="584"/>
    </location>
    <ligand>
        <name>Ca(2+)</name>
        <dbReference type="ChEBI" id="CHEBI:29108"/>
    </ligand>
</feature>
<evidence type="ECO:0000256" key="8">
    <source>
        <dbReference type="ARBA" id="ARBA00022729"/>
    </source>
</evidence>
<evidence type="ECO:0000256" key="2">
    <source>
        <dbReference type="ARBA" id="ARBA00002451"/>
    </source>
</evidence>
<dbReference type="InterPro" id="IPR030400">
    <property type="entry name" value="Sedolisin_dom"/>
</dbReference>
<feature type="chain" id="PRO_5035464892" description="tripeptidyl-peptidase II" evidence="17">
    <location>
        <begin position="24"/>
        <end position="620"/>
    </location>
</feature>
<dbReference type="GO" id="GO:0006508">
    <property type="term" value="P:proteolysis"/>
    <property type="evidence" value="ECO:0007669"/>
    <property type="project" value="UniProtKB-KW"/>
</dbReference>
<keyword evidence="8 17" id="KW-0732">Signal</keyword>
<evidence type="ECO:0000256" key="6">
    <source>
        <dbReference type="ARBA" id="ARBA00022670"/>
    </source>
</evidence>
<feature type="domain" description="Peptidase S53" evidence="18">
    <location>
        <begin position="217"/>
        <end position="604"/>
    </location>
</feature>
<sequence length="620" mass="67603">MLAKLLLPAACLLLQVTAPFVSAKPIASSKQDGIFAGHAPSDNHLIHLSIALQPADETLLDRTLLAVSDPDSERYGRHLTREEAKALLQPRAESTDAVRRWIADAGVPDSHVLDNGQMIHAHVPIERAETLLAARFRIVARGDTHVLRAPKYSVPVELRHHISVIHPSISFGDTTIQGSTIYPTFPKEKKPWNHLGPRRQSPGTRKTPTDIEACRNATTPACLREMYRIGDDMATPSNRSLFGIAGFSHQAAQYHELEQFIDEWAPYAKGANFSVESINDGDNPQGEYPSGEANLNIQYAMALAYDVPIRFYSTGGENHDFIPDLDLYDPSIAYVEPYLELTNHLIDLDDDQLPQVISISYGVNEQHLPMAYATQVCNAFGQLGTRGVSVVVAAGNLGPGISCRSNDGTNTTKFLPVFPASCPYVTTVGGTESNCPEVAWNSSSGGFSEYFSRPKWQDAAVGGYLKKLGDQWKGYYNPKGRGIPDVAAQADNYRIYNHDEIEATGGTSAAAPVFASIVALLNNERLRQDKPALGFLNPLIYKFGHSGFTDIKQGRSVGCPGTSLWGLPSPLVPDAGWSAVEGWDPVTGWGTPLYDKLKKLVTSDMANGLLPKLPACKRNE</sequence>
<evidence type="ECO:0000256" key="17">
    <source>
        <dbReference type="SAM" id="SignalP"/>
    </source>
</evidence>
<evidence type="ECO:0000256" key="3">
    <source>
        <dbReference type="ARBA" id="ARBA00004239"/>
    </source>
</evidence>
<evidence type="ECO:0000313" key="20">
    <source>
        <dbReference type="Proteomes" id="UP000813444"/>
    </source>
</evidence>
<evidence type="ECO:0000256" key="12">
    <source>
        <dbReference type="ARBA" id="ARBA00023026"/>
    </source>
</evidence>
<comment type="subcellular location">
    <subcellularLocation>
        <location evidence="3">Secreted</location>
        <location evidence="3">Extracellular space</location>
    </subcellularLocation>
</comment>
<evidence type="ECO:0000256" key="9">
    <source>
        <dbReference type="ARBA" id="ARBA00022801"/>
    </source>
</evidence>
<comment type="caution">
    <text evidence="19">The sequence shown here is derived from an EMBL/GenBank/DDBJ whole genome shotgun (WGS) entry which is preliminary data.</text>
</comment>
<feature type="binding site" evidence="15">
    <location>
        <position position="551"/>
    </location>
    <ligand>
        <name>Ca(2+)</name>
        <dbReference type="ChEBI" id="CHEBI:29108"/>
    </ligand>
</feature>
<protein>
    <recommendedName>
        <fullName evidence="4">tripeptidyl-peptidase II</fullName>
        <ecNumber evidence="4">3.4.14.10</ecNumber>
    </recommendedName>
</protein>
<dbReference type="PROSITE" id="PS51695">
    <property type="entry name" value="SEDOLISIN"/>
    <property type="match status" value="1"/>
</dbReference>
<dbReference type="InterPro" id="IPR000209">
    <property type="entry name" value="Peptidase_S8/S53_dom"/>
</dbReference>
<dbReference type="Pfam" id="PF00082">
    <property type="entry name" value="Peptidase_S8"/>
    <property type="match status" value="1"/>
</dbReference>
<evidence type="ECO:0000256" key="1">
    <source>
        <dbReference type="ARBA" id="ARBA00001910"/>
    </source>
</evidence>
<dbReference type="CDD" id="cd04056">
    <property type="entry name" value="Peptidases_S53"/>
    <property type="match status" value="1"/>
</dbReference>
<keyword evidence="12" id="KW-0843">Virulence</keyword>
<organism evidence="19 20">
    <name type="scientific">Stachybotrys elegans</name>
    <dbReference type="NCBI Taxonomy" id="80388"/>
    <lineage>
        <taxon>Eukaryota</taxon>
        <taxon>Fungi</taxon>
        <taxon>Dikarya</taxon>
        <taxon>Ascomycota</taxon>
        <taxon>Pezizomycotina</taxon>
        <taxon>Sordariomycetes</taxon>
        <taxon>Hypocreomycetidae</taxon>
        <taxon>Hypocreales</taxon>
        <taxon>Stachybotryaceae</taxon>
        <taxon>Stachybotrys</taxon>
    </lineage>
</organism>
<evidence type="ECO:0000256" key="16">
    <source>
        <dbReference type="SAM" id="MobiDB-lite"/>
    </source>
</evidence>
<dbReference type="GO" id="GO:0046872">
    <property type="term" value="F:metal ion binding"/>
    <property type="evidence" value="ECO:0007669"/>
    <property type="project" value="UniProtKB-UniRule"/>
</dbReference>
<keyword evidence="6" id="KW-0645">Protease</keyword>
<evidence type="ECO:0000256" key="10">
    <source>
        <dbReference type="ARBA" id="ARBA00022825"/>
    </source>
</evidence>
<feature type="binding site" evidence="15">
    <location>
        <position position="582"/>
    </location>
    <ligand>
        <name>Ca(2+)</name>
        <dbReference type="ChEBI" id="CHEBI:29108"/>
    </ligand>
</feature>
<keyword evidence="5" id="KW-0964">Secreted</keyword>
<dbReference type="Proteomes" id="UP000813444">
    <property type="component" value="Unassembled WGS sequence"/>
</dbReference>
<keyword evidence="10" id="KW-0720">Serine protease</keyword>
<dbReference type="EMBL" id="JAGPNK010000002">
    <property type="protein sequence ID" value="KAH7325804.1"/>
    <property type="molecule type" value="Genomic_DNA"/>
</dbReference>
<evidence type="ECO:0000256" key="11">
    <source>
        <dbReference type="ARBA" id="ARBA00022837"/>
    </source>
</evidence>
<dbReference type="InterPro" id="IPR036852">
    <property type="entry name" value="Peptidase_S8/S53_dom_sf"/>
</dbReference>
<keyword evidence="11 15" id="KW-0106">Calcium</keyword>
<accession>A0A8K0WWF0</accession>
<dbReference type="GO" id="GO:0008240">
    <property type="term" value="F:tripeptidyl-peptidase activity"/>
    <property type="evidence" value="ECO:0007669"/>
    <property type="project" value="UniProtKB-EC"/>
</dbReference>
<comment type="cofactor">
    <cofactor evidence="15">
        <name>Ca(2+)</name>
        <dbReference type="ChEBI" id="CHEBI:29108"/>
    </cofactor>
    <text evidence="15">Binds 1 Ca(2+) ion per subunit.</text>
</comment>
<evidence type="ECO:0000256" key="13">
    <source>
        <dbReference type="ARBA" id="ARBA00023145"/>
    </source>
</evidence>
<feature type="binding site" evidence="15">
    <location>
        <position position="550"/>
    </location>
    <ligand>
        <name>Ca(2+)</name>
        <dbReference type="ChEBI" id="CHEBI:29108"/>
    </ligand>
</feature>
<dbReference type="SUPFAM" id="SSF54897">
    <property type="entry name" value="Protease propeptides/inhibitors"/>
    <property type="match status" value="1"/>
</dbReference>
<comment type="catalytic activity">
    <reaction evidence="1">
        <text>Release of an N-terminal tripeptide from a polypeptide.</text>
        <dbReference type="EC" id="3.4.14.10"/>
    </reaction>
</comment>
<keyword evidence="7 15" id="KW-0479">Metal-binding</keyword>